<dbReference type="EMBL" id="VSSQ01058711">
    <property type="protein sequence ID" value="MPN12373.1"/>
    <property type="molecule type" value="Genomic_DNA"/>
</dbReference>
<dbReference type="InterPro" id="IPR040919">
    <property type="entry name" value="Asparaginase_C"/>
</dbReference>
<dbReference type="InterPro" id="IPR036152">
    <property type="entry name" value="Asp/glu_Ase-like_sf"/>
</dbReference>
<dbReference type="GO" id="GO:0004067">
    <property type="term" value="F:asparaginase activity"/>
    <property type="evidence" value="ECO:0007669"/>
    <property type="project" value="UniProtKB-EC"/>
</dbReference>
<evidence type="ECO:0000259" key="1">
    <source>
        <dbReference type="Pfam" id="PF17763"/>
    </source>
</evidence>
<dbReference type="PANTHER" id="PTHR11707">
    <property type="entry name" value="L-ASPARAGINASE"/>
    <property type="match status" value="1"/>
</dbReference>
<dbReference type="AlphaFoldDB" id="A0A645FJG1"/>
<protein>
    <submittedName>
        <fullName evidence="2">L-asparaginase 1</fullName>
        <ecNumber evidence="2">3.5.1.1</ecNumber>
    </submittedName>
</protein>
<gene>
    <name evidence="2" type="primary">ansA_26</name>
    <name evidence="2" type="ORF">SDC9_159691</name>
</gene>
<comment type="caution">
    <text evidence="2">The sequence shown here is derived from an EMBL/GenBank/DDBJ whole genome shotgun (WGS) entry which is preliminary data.</text>
</comment>
<reference evidence="2" key="1">
    <citation type="submission" date="2019-08" db="EMBL/GenBank/DDBJ databases">
        <authorList>
            <person name="Kucharzyk K."/>
            <person name="Murdoch R.W."/>
            <person name="Higgins S."/>
            <person name="Loffler F."/>
        </authorList>
    </citation>
    <scope>NUCLEOTIDE SEQUENCE</scope>
</reference>
<dbReference type="PIRSF" id="PIRSF500176">
    <property type="entry name" value="L_ASNase"/>
    <property type="match status" value="1"/>
</dbReference>
<dbReference type="Pfam" id="PF17763">
    <property type="entry name" value="Asparaginase_C"/>
    <property type="match status" value="1"/>
</dbReference>
<dbReference type="Gene3D" id="3.40.50.40">
    <property type="match status" value="1"/>
</dbReference>
<dbReference type="PANTHER" id="PTHR11707:SF28">
    <property type="entry name" value="60 KDA LYSOPHOSPHOLIPASE"/>
    <property type="match status" value="1"/>
</dbReference>
<feature type="domain" description="Asparaginase/glutaminase C-terminal" evidence="1">
    <location>
        <begin position="52"/>
        <end position="159"/>
    </location>
</feature>
<keyword evidence="2" id="KW-0378">Hydrolase</keyword>
<dbReference type="PROSITE" id="PS51732">
    <property type="entry name" value="ASN_GLN_ASE_3"/>
    <property type="match status" value="1"/>
</dbReference>
<dbReference type="InterPro" id="IPR006034">
    <property type="entry name" value="Asparaginase/glutaminase-like"/>
</dbReference>
<dbReference type="SUPFAM" id="SSF53774">
    <property type="entry name" value="Glutaminase/Asparaginase"/>
    <property type="match status" value="1"/>
</dbReference>
<name>A0A645FJG1_9ZZZZ</name>
<organism evidence="2">
    <name type="scientific">bioreactor metagenome</name>
    <dbReference type="NCBI Taxonomy" id="1076179"/>
    <lineage>
        <taxon>unclassified sequences</taxon>
        <taxon>metagenomes</taxon>
        <taxon>ecological metagenomes</taxon>
    </lineage>
</organism>
<dbReference type="InterPro" id="IPR027473">
    <property type="entry name" value="L-asparaginase_C"/>
</dbReference>
<dbReference type="SMART" id="SM00870">
    <property type="entry name" value="Asparaginase"/>
    <property type="match status" value="1"/>
</dbReference>
<dbReference type="EC" id="3.5.1.1" evidence="2"/>
<evidence type="ECO:0000313" key="2">
    <source>
        <dbReference type="EMBL" id="MPN12373.1"/>
    </source>
</evidence>
<proteinExistence type="predicted"/>
<accession>A0A645FJG1</accession>
<sequence length="175" mass="19568">MRTLGFDAFDSINAPAVGYFDAEGLHMPARDLMTAPGEAMIPPEENLIIDPRVFLLKLVPGTDPEIFRHVMRAGYQGLVIEAFGLGGLHYIRRNLLESLEALSDQGILTFVTTQCLYEKADFSIYEVGRKVLKNSIWGAHDMTTESALTKLMWVLGDKEKRLPLITSCLAHEMLQ</sequence>
<dbReference type="PIRSF" id="PIRSF001220">
    <property type="entry name" value="L-ASNase_gatD"/>
    <property type="match status" value="1"/>
</dbReference>